<dbReference type="Pfam" id="PF17871">
    <property type="entry name" value="AAA_lid_9"/>
    <property type="match status" value="1"/>
</dbReference>
<dbReference type="FunFam" id="1.10.8.60:FF:000017">
    <property type="entry name" value="ATP-dependent chaperone ClpB"/>
    <property type="match status" value="1"/>
</dbReference>
<comment type="subunit">
    <text evidence="7">Homohexamer. The oligomerization is ATP-dependent.</text>
</comment>
<sequence>MFPQNFTNKSQEAIQNAAKIAAENGQPQVDPPHLFVALLAQEDGVVVSVLKKLNANLKEIRDTAQGLINALPKQTGPLSGGGMGQIMLGQAMIYIFQNAGNEAKKMGDDFISVEHLLLAFLTNKNPVSDILSQQKIQYDDILKTLVKVRGTQKVDSPEPESKYQALEKYGKNLTELARKEKLDPVIGRDDEVRRVMQVLSRRTKNNPVLIGEPGVGKTAIVEGLAQRIVRGDVPESLKEKEVIALDIGSLVAGTKFRGEFEERFKAVLKETIESAGKIILFIDELHTIMGAGSSEGAVDASNMLKPALARGELHTIGATTLKEYQRHIEKDAAFERRFQPVLIQEPTKEDTIAILRGIKEKYEVHHGVRITDPAIVSAVELSTRYITDRFLPDKAIDLIDEATSALRMEIDSMPDDLDKMKRKMMKIDIELRALKKETDEESQERMNKLKEELANLKEKSNELELHWRNEKEIITKIREHKKEIEKLKQQADIEERKGDLQKVAEIRYGKIPLMEDAIVKDEKRLAEIQKGSAILKEEVTEEDIAMVVSRWTGIPVAKMLQDEVKKLAHTEADLSRRVIGQEEAIKAVANAIRRSRAGIAEEKRPIGSFIFMGPTGVGKTELARALAEFMFNDEDALVRIDMSEYMEKHAVSKMIGSPPGYIGYEEGGQLTEIVRRRPYSVILFDEIEKAHPDIFNMMLQILDDGHLTDAKGRRVNFKNTVIIMTSNIGSEMINEMQRRGDFGFGDGKTASGKQKEEKMKEKIMEALRERFKPEFLNRVDEIITFHPLNEKQIRLIVDLQLAIVARRLLEKKITLEITERAKDWLAKKGYDPNLGARPLKRVIQTELLDRLAMLMIEGKTVDGQTVKVDVDKGKLVIKV</sequence>
<dbReference type="GO" id="GO:0042026">
    <property type="term" value="P:protein refolding"/>
    <property type="evidence" value="ECO:0007669"/>
    <property type="project" value="UniProtKB-UniRule"/>
</dbReference>
<evidence type="ECO:0000256" key="9">
    <source>
        <dbReference type="RuleBase" id="RU004432"/>
    </source>
</evidence>
<dbReference type="PRINTS" id="PR00300">
    <property type="entry name" value="CLPPROTEASEA"/>
</dbReference>
<evidence type="ECO:0000256" key="1">
    <source>
        <dbReference type="ARBA" id="ARBA00008675"/>
    </source>
</evidence>
<comment type="subcellular location">
    <subcellularLocation>
        <location evidence="10">Cytoplasm</location>
    </subcellularLocation>
</comment>
<dbReference type="InterPro" id="IPR036628">
    <property type="entry name" value="Clp_N_dom_sf"/>
</dbReference>
<keyword evidence="6 9" id="KW-0143">Chaperone</keyword>
<dbReference type="SUPFAM" id="SSF52540">
    <property type="entry name" value="P-loop containing nucleoside triphosphate hydrolases"/>
    <property type="match status" value="2"/>
</dbReference>
<dbReference type="CDD" id="cd00009">
    <property type="entry name" value="AAA"/>
    <property type="match status" value="1"/>
</dbReference>
<evidence type="ECO:0000256" key="5">
    <source>
        <dbReference type="ARBA" id="ARBA00023054"/>
    </source>
</evidence>
<dbReference type="InterPro" id="IPR018368">
    <property type="entry name" value="ClpA/B_CS1"/>
</dbReference>
<evidence type="ECO:0000259" key="11">
    <source>
        <dbReference type="PROSITE" id="PS51903"/>
    </source>
</evidence>
<dbReference type="Pfam" id="PF02861">
    <property type="entry name" value="Clp_N"/>
    <property type="match status" value="1"/>
</dbReference>
<dbReference type="GO" id="GO:0034605">
    <property type="term" value="P:cellular response to heat"/>
    <property type="evidence" value="ECO:0007669"/>
    <property type="project" value="TreeGrafter"/>
</dbReference>
<keyword evidence="2 8" id="KW-0677">Repeat</keyword>
<dbReference type="Pfam" id="PF10431">
    <property type="entry name" value="ClpB_D2-small"/>
    <property type="match status" value="1"/>
</dbReference>
<evidence type="ECO:0000256" key="10">
    <source>
        <dbReference type="RuleBase" id="RU362034"/>
    </source>
</evidence>
<dbReference type="InterPro" id="IPR041546">
    <property type="entry name" value="ClpA/ClpB_AAA_lid"/>
</dbReference>
<dbReference type="GO" id="GO:0005737">
    <property type="term" value="C:cytoplasm"/>
    <property type="evidence" value="ECO:0007669"/>
    <property type="project" value="UniProtKB-SubCell"/>
</dbReference>
<dbReference type="PANTHER" id="PTHR11638:SF18">
    <property type="entry name" value="HEAT SHOCK PROTEIN 104"/>
    <property type="match status" value="1"/>
</dbReference>
<comment type="function">
    <text evidence="10">Part of a stress-induced multi-chaperone system, it is involved in the recovery of the cell from heat-induced damage, in cooperation with DnaK, DnaJ and GrpE.</text>
</comment>
<dbReference type="PROSITE" id="PS51903">
    <property type="entry name" value="CLP_R"/>
    <property type="match status" value="1"/>
</dbReference>
<dbReference type="Proteomes" id="UP000178347">
    <property type="component" value="Unassembled WGS sequence"/>
</dbReference>
<keyword evidence="10" id="KW-0963">Cytoplasm</keyword>
<evidence type="ECO:0000256" key="8">
    <source>
        <dbReference type="PROSITE-ProRule" id="PRU01251"/>
    </source>
</evidence>
<feature type="coiled-coil region" evidence="10">
    <location>
        <begin position="417"/>
        <end position="497"/>
    </location>
</feature>
<dbReference type="InterPro" id="IPR027417">
    <property type="entry name" value="P-loop_NTPase"/>
</dbReference>
<dbReference type="InterPro" id="IPR028299">
    <property type="entry name" value="ClpA/B_CS2"/>
</dbReference>
<reference evidence="12 13" key="1">
    <citation type="journal article" date="2016" name="Nat. Commun.">
        <title>Thousands of microbial genomes shed light on interconnected biogeochemical processes in an aquifer system.</title>
        <authorList>
            <person name="Anantharaman K."/>
            <person name="Brown C.T."/>
            <person name="Hug L.A."/>
            <person name="Sharon I."/>
            <person name="Castelle C.J."/>
            <person name="Probst A.J."/>
            <person name="Thomas B.C."/>
            <person name="Singh A."/>
            <person name="Wilkins M.J."/>
            <person name="Karaoz U."/>
            <person name="Brodie E.L."/>
            <person name="Williams K.H."/>
            <person name="Hubbard S.S."/>
            <person name="Banfield J.F."/>
        </authorList>
    </citation>
    <scope>NUCLEOTIDE SEQUENCE [LARGE SCALE GENOMIC DNA]</scope>
</reference>
<comment type="subunit">
    <text evidence="10">Homohexamer; The oligomerization is ATP-dependent.</text>
</comment>
<protein>
    <recommendedName>
        <fullName evidence="10">Chaperone protein ClpB</fullName>
    </recommendedName>
</protein>
<evidence type="ECO:0000313" key="13">
    <source>
        <dbReference type="Proteomes" id="UP000178347"/>
    </source>
</evidence>
<evidence type="ECO:0000256" key="2">
    <source>
        <dbReference type="ARBA" id="ARBA00022737"/>
    </source>
</evidence>
<dbReference type="InterPro" id="IPR004176">
    <property type="entry name" value="Clp_R_N"/>
</dbReference>
<comment type="caution">
    <text evidence="12">The sequence shown here is derived from an EMBL/GenBank/DDBJ whole genome shotgun (WGS) entry which is preliminary data.</text>
</comment>
<keyword evidence="10" id="KW-0346">Stress response</keyword>
<dbReference type="InterPro" id="IPR001270">
    <property type="entry name" value="ClpA/B"/>
</dbReference>
<comment type="similarity">
    <text evidence="1 9">Belongs to the ClpA/ClpB family.</text>
</comment>
<gene>
    <name evidence="10" type="primary">clpB</name>
    <name evidence="12" type="ORF">A3G00_01845</name>
</gene>
<dbReference type="NCBIfam" id="TIGR03346">
    <property type="entry name" value="chaperone_ClpB"/>
    <property type="match status" value="1"/>
</dbReference>
<dbReference type="SUPFAM" id="SSF81923">
    <property type="entry name" value="Double Clp-N motif"/>
    <property type="match status" value="1"/>
</dbReference>
<evidence type="ECO:0000256" key="4">
    <source>
        <dbReference type="ARBA" id="ARBA00022840"/>
    </source>
</evidence>
<dbReference type="InterPro" id="IPR019489">
    <property type="entry name" value="Clp_ATPase_C"/>
</dbReference>
<dbReference type="Pfam" id="PF00004">
    <property type="entry name" value="AAA"/>
    <property type="match status" value="1"/>
</dbReference>
<name>A0A1F6MSA5_9BACT</name>
<evidence type="ECO:0000256" key="6">
    <source>
        <dbReference type="ARBA" id="ARBA00023186"/>
    </source>
</evidence>
<proteinExistence type="inferred from homology"/>
<dbReference type="EMBL" id="MFQN01000013">
    <property type="protein sequence ID" value="OGH74512.1"/>
    <property type="molecule type" value="Genomic_DNA"/>
</dbReference>
<dbReference type="PROSITE" id="PS00871">
    <property type="entry name" value="CLPAB_2"/>
    <property type="match status" value="1"/>
</dbReference>
<dbReference type="PROSITE" id="PS00870">
    <property type="entry name" value="CLPAB_1"/>
    <property type="match status" value="1"/>
</dbReference>
<evidence type="ECO:0000256" key="3">
    <source>
        <dbReference type="ARBA" id="ARBA00022741"/>
    </source>
</evidence>
<dbReference type="Pfam" id="PF07724">
    <property type="entry name" value="AAA_2"/>
    <property type="match status" value="1"/>
</dbReference>
<dbReference type="CDD" id="cd19499">
    <property type="entry name" value="RecA-like_ClpB_Hsp104-like"/>
    <property type="match status" value="1"/>
</dbReference>
<dbReference type="Gene3D" id="1.10.8.60">
    <property type="match status" value="1"/>
</dbReference>
<dbReference type="FunFam" id="3.40.50.300:FF:000010">
    <property type="entry name" value="Chaperone clpB 1, putative"/>
    <property type="match status" value="1"/>
</dbReference>
<dbReference type="AlphaFoldDB" id="A0A1F6MSA5"/>
<dbReference type="SMART" id="SM01086">
    <property type="entry name" value="ClpB_D2-small"/>
    <property type="match status" value="1"/>
</dbReference>
<dbReference type="GO" id="GO:0005524">
    <property type="term" value="F:ATP binding"/>
    <property type="evidence" value="ECO:0007669"/>
    <property type="project" value="UniProtKB-UniRule"/>
</dbReference>
<dbReference type="InterPro" id="IPR017730">
    <property type="entry name" value="Chaperonin_ClpB"/>
</dbReference>
<keyword evidence="3 9" id="KW-0547">Nucleotide-binding</keyword>
<dbReference type="InterPro" id="IPR050130">
    <property type="entry name" value="ClpA_ClpB"/>
</dbReference>
<evidence type="ECO:0000313" key="12">
    <source>
        <dbReference type="EMBL" id="OGH74512.1"/>
    </source>
</evidence>
<accession>A0A1F6MSA5</accession>
<feature type="domain" description="Clp R" evidence="11">
    <location>
        <begin position="2"/>
        <end position="151"/>
    </location>
</feature>
<dbReference type="GO" id="GO:0016887">
    <property type="term" value="F:ATP hydrolysis activity"/>
    <property type="evidence" value="ECO:0007669"/>
    <property type="project" value="InterPro"/>
</dbReference>
<dbReference type="PANTHER" id="PTHR11638">
    <property type="entry name" value="ATP-DEPENDENT CLP PROTEASE"/>
    <property type="match status" value="1"/>
</dbReference>
<keyword evidence="4 9" id="KW-0067">ATP-binding</keyword>
<keyword evidence="5 10" id="KW-0175">Coiled coil</keyword>
<organism evidence="12 13">
    <name type="scientific">Candidatus Magasanikbacteria bacterium RIFCSPLOWO2_12_FULL_43_12</name>
    <dbReference type="NCBI Taxonomy" id="1798692"/>
    <lineage>
        <taxon>Bacteria</taxon>
        <taxon>Candidatus Magasanikiibacteriota</taxon>
    </lineage>
</organism>
<dbReference type="STRING" id="1798692.A3G00_01845"/>
<dbReference type="SMART" id="SM00382">
    <property type="entry name" value="AAA"/>
    <property type="match status" value="2"/>
</dbReference>
<dbReference type="Gene3D" id="1.10.1780.10">
    <property type="entry name" value="Clp, N-terminal domain"/>
    <property type="match status" value="1"/>
</dbReference>
<dbReference type="FunFam" id="3.40.50.300:FF:000025">
    <property type="entry name" value="ATP-dependent Clp protease subunit"/>
    <property type="match status" value="1"/>
</dbReference>
<dbReference type="InterPro" id="IPR003959">
    <property type="entry name" value="ATPase_AAA_core"/>
</dbReference>
<dbReference type="FunFam" id="3.40.50.300:FF:000120">
    <property type="entry name" value="ATP-dependent chaperone ClpB"/>
    <property type="match status" value="1"/>
</dbReference>
<evidence type="ECO:0000256" key="7">
    <source>
        <dbReference type="ARBA" id="ARBA00026057"/>
    </source>
</evidence>
<dbReference type="InterPro" id="IPR003593">
    <property type="entry name" value="AAA+_ATPase"/>
</dbReference>
<dbReference type="Gene3D" id="3.40.50.300">
    <property type="entry name" value="P-loop containing nucleotide triphosphate hydrolases"/>
    <property type="match status" value="3"/>
</dbReference>